<evidence type="ECO:0000256" key="1">
    <source>
        <dbReference type="SAM" id="MobiDB-lite"/>
    </source>
</evidence>
<dbReference type="SUPFAM" id="SSF110087">
    <property type="entry name" value="DR1885-like metal-binding protein"/>
    <property type="match status" value="1"/>
</dbReference>
<feature type="region of interest" description="Disordered" evidence="1">
    <location>
        <begin position="176"/>
        <end position="216"/>
    </location>
</feature>
<reference evidence="3" key="2">
    <citation type="submission" date="2020-09" db="EMBL/GenBank/DDBJ databases">
        <authorList>
            <person name="Sun Q."/>
            <person name="Zhou Y."/>
        </authorList>
    </citation>
    <scope>NUCLEOTIDE SEQUENCE</scope>
    <source>
        <strain evidence="3">CGMCC 4.7138</strain>
    </source>
</reference>
<evidence type="ECO:0000313" key="4">
    <source>
        <dbReference type="Proteomes" id="UP000653480"/>
    </source>
</evidence>
<comment type="caution">
    <text evidence="3">The sequence shown here is derived from an EMBL/GenBank/DDBJ whole genome shotgun (WGS) entry which is preliminary data.</text>
</comment>
<evidence type="ECO:0000256" key="2">
    <source>
        <dbReference type="SAM" id="SignalP"/>
    </source>
</evidence>
<feature type="chain" id="PRO_5034153137" description="Copper chaperone PCu(A)C" evidence="2">
    <location>
        <begin position="25"/>
        <end position="216"/>
    </location>
</feature>
<name>A0A8H9LBW7_9ACTN</name>
<dbReference type="Gene3D" id="2.60.40.1890">
    <property type="entry name" value="PCu(A)C copper chaperone"/>
    <property type="match status" value="1"/>
</dbReference>
<feature type="compositionally biased region" description="Low complexity" evidence="1">
    <location>
        <begin position="180"/>
        <end position="189"/>
    </location>
</feature>
<dbReference type="AlphaFoldDB" id="A0A8H9LBW7"/>
<proteinExistence type="predicted"/>
<dbReference type="Proteomes" id="UP000653480">
    <property type="component" value="Unassembled WGS sequence"/>
</dbReference>
<keyword evidence="4" id="KW-1185">Reference proteome</keyword>
<protein>
    <recommendedName>
        <fullName evidence="5">Copper chaperone PCu(A)C</fullName>
    </recommendedName>
</protein>
<reference evidence="3" key="1">
    <citation type="journal article" date="2014" name="Int. J. Syst. Evol. Microbiol.">
        <title>Complete genome sequence of Corynebacterium casei LMG S-19264T (=DSM 44701T), isolated from a smear-ripened cheese.</title>
        <authorList>
            <consortium name="US DOE Joint Genome Institute (JGI-PGF)"/>
            <person name="Walter F."/>
            <person name="Albersmeier A."/>
            <person name="Kalinowski J."/>
            <person name="Ruckert C."/>
        </authorList>
    </citation>
    <scope>NUCLEOTIDE SEQUENCE</scope>
    <source>
        <strain evidence="3">CGMCC 4.7138</strain>
    </source>
</reference>
<accession>A0A8H9LBW7</accession>
<dbReference type="EMBL" id="BMMN01000002">
    <property type="protein sequence ID" value="GGO02951.1"/>
    <property type="molecule type" value="Genomic_DNA"/>
</dbReference>
<gene>
    <name evidence="3" type="ORF">GCM10011574_12270</name>
</gene>
<evidence type="ECO:0008006" key="5">
    <source>
        <dbReference type="Google" id="ProtNLM"/>
    </source>
</evidence>
<sequence length="216" mass="21458">MTSSSRRRAIAVAALLAAAIPALAACGAGFDANTNVPYAPNEAGVLYDGDGPGKAYGKNGIMIPQAFVLGPDSGQQLATGGSAPVYLTLLNSTGTADQLISIVPEEQLATSVKVQSPINLQPGTLAGTPGVTIDGLKTALRGGESIKLTLQFQNAGDVALTVPVVARSREFATLPPAPTALPVASPLATGSPAPSDAASPETTEATPSESPATNAG</sequence>
<dbReference type="InterPro" id="IPR006311">
    <property type="entry name" value="TAT_signal"/>
</dbReference>
<organism evidence="3 4">
    <name type="scientific">Microbispora bryophytorum</name>
    <dbReference type="NCBI Taxonomy" id="1460882"/>
    <lineage>
        <taxon>Bacteria</taxon>
        <taxon>Bacillati</taxon>
        <taxon>Actinomycetota</taxon>
        <taxon>Actinomycetes</taxon>
        <taxon>Streptosporangiales</taxon>
        <taxon>Streptosporangiaceae</taxon>
        <taxon>Microbispora</taxon>
    </lineage>
</organism>
<dbReference type="PROSITE" id="PS51257">
    <property type="entry name" value="PROKAR_LIPOPROTEIN"/>
    <property type="match status" value="1"/>
</dbReference>
<feature type="signal peptide" evidence="2">
    <location>
        <begin position="1"/>
        <end position="24"/>
    </location>
</feature>
<dbReference type="PROSITE" id="PS51318">
    <property type="entry name" value="TAT"/>
    <property type="match status" value="1"/>
</dbReference>
<dbReference type="InterPro" id="IPR036182">
    <property type="entry name" value="PCuAC_sf"/>
</dbReference>
<dbReference type="RefSeq" id="WP_229689517.1">
    <property type="nucleotide sequence ID" value="NZ_BMMN01000002.1"/>
</dbReference>
<keyword evidence="2" id="KW-0732">Signal</keyword>
<evidence type="ECO:0000313" key="3">
    <source>
        <dbReference type="EMBL" id="GGO02951.1"/>
    </source>
</evidence>
<feature type="compositionally biased region" description="Polar residues" evidence="1">
    <location>
        <begin position="200"/>
        <end position="216"/>
    </location>
</feature>